<gene>
    <name evidence="1" type="ORF">SG0102_13980</name>
</gene>
<dbReference type="InParanoid" id="A0A3G9JU73"/>
<protein>
    <recommendedName>
        <fullName evidence="3">ParB/Sulfiredoxin domain-containing protein</fullName>
    </recommendedName>
</protein>
<keyword evidence="2" id="KW-1185">Reference proteome</keyword>
<dbReference type="KEGG" id="ebm:SG0102_13980"/>
<evidence type="ECO:0008006" key="3">
    <source>
        <dbReference type="Google" id="ProtNLM"/>
    </source>
</evidence>
<dbReference type="RefSeq" id="WP_125119330.1">
    <property type="nucleotide sequence ID" value="NZ_AP019309.1"/>
</dbReference>
<proteinExistence type="predicted"/>
<dbReference type="InterPro" id="IPR036086">
    <property type="entry name" value="ParB/Sulfiredoxin_sf"/>
</dbReference>
<reference evidence="1 2" key="1">
    <citation type="submission" date="2018-11" db="EMBL/GenBank/DDBJ databases">
        <title>Novel Erysipelotrichaceae bacterium isolated from small intestine of a swine.</title>
        <authorList>
            <person name="Kim J.S."/>
            <person name="Choe H."/>
            <person name="Lee Y.R."/>
            <person name="Kim K.M."/>
            <person name="Park D.S."/>
        </authorList>
    </citation>
    <scope>NUCLEOTIDE SEQUENCE [LARGE SCALE GENOMIC DNA]</scope>
    <source>
        <strain evidence="1 2">SG0102</strain>
    </source>
</reference>
<organism evidence="1 2">
    <name type="scientific">Intestinibaculum porci</name>
    <dbReference type="NCBI Taxonomy" id="2487118"/>
    <lineage>
        <taxon>Bacteria</taxon>
        <taxon>Bacillati</taxon>
        <taxon>Bacillota</taxon>
        <taxon>Erysipelotrichia</taxon>
        <taxon>Erysipelotrichales</taxon>
        <taxon>Erysipelotrichaceae</taxon>
        <taxon>Intestinibaculum</taxon>
    </lineage>
</organism>
<name>A0A3G9JU73_9FIRM</name>
<dbReference type="EMBL" id="AP019309">
    <property type="protein sequence ID" value="BBH26464.1"/>
    <property type="molecule type" value="Genomic_DNA"/>
</dbReference>
<sequence length="94" mass="11134">MRIREMKLEDITYQYTEYPRSLYDSVKRIGFSFPITLRVEGDRYLCLDGHKRLSVLHDLLVEDPAYKRGDRVKVIIKNNGDERSNDCSRGRNTH</sequence>
<dbReference type="OrthoDB" id="1645114at2"/>
<accession>A0A3G9JU73</accession>
<evidence type="ECO:0000313" key="2">
    <source>
        <dbReference type="Proteomes" id="UP000268059"/>
    </source>
</evidence>
<dbReference type="AlphaFoldDB" id="A0A3G9JU73"/>
<dbReference type="Proteomes" id="UP000268059">
    <property type="component" value="Chromosome"/>
</dbReference>
<dbReference type="SUPFAM" id="SSF110849">
    <property type="entry name" value="ParB/Sulfiredoxin"/>
    <property type="match status" value="1"/>
</dbReference>
<evidence type="ECO:0000313" key="1">
    <source>
        <dbReference type="EMBL" id="BBH26464.1"/>
    </source>
</evidence>